<evidence type="ECO:0000313" key="2">
    <source>
        <dbReference type="EMBL" id="VEN43172.1"/>
    </source>
</evidence>
<accession>A0A653C5J3</accession>
<dbReference type="EMBL" id="CAACVG010007007">
    <property type="protein sequence ID" value="VEN43172.1"/>
    <property type="molecule type" value="Genomic_DNA"/>
</dbReference>
<keyword evidence="1" id="KW-0472">Membrane</keyword>
<keyword evidence="3" id="KW-1185">Reference proteome</keyword>
<evidence type="ECO:0000256" key="1">
    <source>
        <dbReference type="SAM" id="Phobius"/>
    </source>
</evidence>
<keyword evidence="1" id="KW-1133">Transmembrane helix</keyword>
<dbReference type="AlphaFoldDB" id="A0A653C5J3"/>
<dbReference type="Proteomes" id="UP000410492">
    <property type="component" value="Unassembled WGS sequence"/>
</dbReference>
<proteinExistence type="predicted"/>
<keyword evidence="1" id="KW-0812">Transmembrane</keyword>
<reference evidence="2 3" key="1">
    <citation type="submission" date="2019-01" db="EMBL/GenBank/DDBJ databases">
        <authorList>
            <person name="Sayadi A."/>
        </authorList>
    </citation>
    <scope>NUCLEOTIDE SEQUENCE [LARGE SCALE GENOMIC DNA]</scope>
</reference>
<feature type="transmembrane region" description="Helical" evidence="1">
    <location>
        <begin position="6"/>
        <end position="26"/>
    </location>
</feature>
<evidence type="ECO:0000313" key="3">
    <source>
        <dbReference type="Proteomes" id="UP000410492"/>
    </source>
</evidence>
<sequence>MYYILIVSIIIFQIHFARLTINIVLLKNKFYYFGQSNCSFLKNSGS</sequence>
<organism evidence="2 3">
    <name type="scientific">Callosobruchus maculatus</name>
    <name type="common">Southern cowpea weevil</name>
    <name type="synonym">Pulse bruchid</name>
    <dbReference type="NCBI Taxonomy" id="64391"/>
    <lineage>
        <taxon>Eukaryota</taxon>
        <taxon>Metazoa</taxon>
        <taxon>Ecdysozoa</taxon>
        <taxon>Arthropoda</taxon>
        <taxon>Hexapoda</taxon>
        <taxon>Insecta</taxon>
        <taxon>Pterygota</taxon>
        <taxon>Neoptera</taxon>
        <taxon>Endopterygota</taxon>
        <taxon>Coleoptera</taxon>
        <taxon>Polyphaga</taxon>
        <taxon>Cucujiformia</taxon>
        <taxon>Chrysomeloidea</taxon>
        <taxon>Chrysomelidae</taxon>
        <taxon>Bruchinae</taxon>
        <taxon>Bruchini</taxon>
        <taxon>Callosobruchus</taxon>
    </lineage>
</organism>
<name>A0A653C5J3_CALMS</name>
<gene>
    <name evidence="2" type="ORF">CALMAC_LOCUS6395</name>
</gene>
<protein>
    <submittedName>
        <fullName evidence="2">Uncharacterized protein</fullName>
    </submittedName>
</protein>